<evidence type="ECO:0000256" key="7">
    <source>
        <dbReference type="HAMAP-Rule" id="MF_01416"/>
    </source>
</evidence>
<dbReference type="InParanoid" id="A0A0R2G466"/>
<comment type="subcellular location">
    <subcellularLocation>
        <location evidence="7">Cell membrane</location>
        <topology evidence="7">Peripheral membrane protein</topology>
    </subcellularLocation>
    <subcellularLocation>
        <location evidence="1">Membrane</location>
    </subcellularLocation>
</comment>
<evidence type="ECO:0000256" key="5">
    <source>
        <dbReference type="ARBA" id="ARBA00023136"/>
    </source>
</evidence>
<keyword evidence="9" id="KW-1185">Reference proteome</keyword>
<keyword evidence="5 7" id="KW-0472">Membrane</keyword>
<dbReference type="NCBIfam" id="TIGR01145">
    <property type="entry name" value="ATP_synt_delta"/>
    <property type="match status" value="1"/>
</dbReference>
<keyword evidence="4 7" id="KW-0406">Ion transport</keyword>
<keyword evidence="2 7" id="KW-0813">Transport</keyword>
<dbReference type="OrthoDB" id="9786633at2"/>
<dbReference type="GO" id="GO:0005886">
    <property type="term" value="C:plasma membrane"/>
    <property type="evidence" value="ECO:0007669"/>
    <property type="project" value="UniProtKB-SubCell"/>
</dbReference>
<evidence type="ECO:0000313" key="8">
    <source>
        <dbReference type="EMBL" id="KRN32279.1"/>
    </source>
</evidence>
<dbReference type="SUPFAM" id="SSF47928">
    <property type="entry name" value="N-terminal domain of the delta subunit of the F1F0-ATP synthase"/>
    <property type="match status" value="1"/>
</dbReference>
<dbReference type="PATRIC" id="fig|1123500.6.peg.633"/>
<evidence type="ECO:0000256" key="3">
    <source>
        <dbReference type="ARBA" id="ARBA00022781"/>
    </source>
</evidence>
<dbReference type="RefSeq" id="WP_022791572.1">
    <property type="nucleotide sequence ID" value="NZ_ATUU01000002.1"/>
</dbReference>
<dbReference type="FunCoup" id="A0A0R2G466">
    <property type="interactions" value="322"/>
</dbReference>
<name>A0A0R2G466_9LACO</name>
<keyword evidence="7" id="KW-1003">Cell membrane</keyword>
<dbReference type="GO" id="GO:0045259">
    <property type="term" value="C:proton-transporting ATP synthase complex"/>
    <property type="evidence" value="ECO:0007669"/>
    <property type="project" value="UniProtKB-KW"/>
</dbReference>
<dbReference type="Pfam" id="PF00213">
    <property type="entry name" value="OSCP"/>
    <property type="match status" value="1"/>
</dbReference>
<protein>
    <recommendedName>
        <fullName evidence="7">ATP synthase subunit delta</fullName>
    </recommendedName>
    <alternativeName>
        <fullName evidence="7">ATP synthase F(1) sector subunit delta</fullName>
    </alternativeName>
    <alternativeName>
        <fullName evidence="7">F-type ATPase subunit delta</fullName>
        <shortName evidence="7">F-ATPase subunit delta</shortName>
    </alternativeName>
</protein>
<comment type="similarity">
    <text evidence="7">Belongs to the ATPase delta chain family.</text>
</comment>
<dbReference type="PRINTS" id="PR00125">
    <property type="entry name" value="ATPASEDELTA"/>
</dbReference>
<proteinExistence type="inferred from homology"/>
<dbReference type="PANTHER" id="PTHR11910">
    <property type="entry name" value="ATP SYNTHASE DELTA CHAIN"/>
    <property type="match status" value="1"/>
</dbReference>
<dbReference type="Gene3D" id="1.10.520.20">
    <property type="entry name" value="N-terminal domain of the delta subunit of the F1F0-ATP synthase"/>
    <property type="match status" value="1"/>
</dbReference>
<evidence type="ECO:0000256" key="1">
    <source>
        <dbReference type="ARBA" id="ARBA00004370"/>
    </source>
</evidence>
<comment type="function">
    <text evidence="7">F(1)F(0) ATP synthase produces ATP from ADP in the presence of a proton or sodium gradient. F-type ATPases consist of two structural domains, F(1) containing the extramembraneous catalytic core and F(0) containing the membrane proton channel, linked together by a central stalk and a peripheral stalk. During catalysis, ATP synthesis in the catalytic domain of F(1) is coupled via a rotary mechanism of the central stalk subunits to proton translocation.</text>
</comment>
<evidence type="ECO:0000256" key="4">
    <source>
        <dbReference type="ARBA" id="ARBA00023065"/>
    </source>
</evidence>
<dbReference type="AlphaFoldDB" id="A0A0R2G466"/>
<comment type="caution">
    <text evidence="8">The sequence shown here is derived from an EMBL/GenBank/DDBJ whole genome shotgun (WGS) entry which is preliminary data.</text>
</comment>
<evidence type="ECO:0000256" key="2">
    <source>
        <dbReference type="ARBA" id="ARBA00022448"/>
    </source>
</evidence>
<keyword evidence="3 7" id="KW-0375">Hydrogen ion transport</keyword>
<dbReference type="EMBL" id="JQAX01000002">
    <property type="protein sequence ID" value="KRN32279.1"/>
    <property type="molecule type" value="Genomic_DNA"/>
</dbReference>
<dbReference type="InterPro" id="IPR000711">
    <property type="entry name" value="ATPase_OSCP/dsu"/>
</dbReference>
<gene>
    <name evidence="7" type="primary">atpH</name>
    <name evidence="8" type="ORF">IV68_GL000630</name>
</gene>
<keyword evidence="6 7" id="KW-0066">ATP synthesis</keyword>
<dbReference type="eggNOG" id="COG0712">
    <property type="taxonomic scope" value="Bacteria"/>
</dbReference>
<comment type="function">
    <text evidence="7">This protein is part of the stalk that links CF(0) to CF(1). It either transmits conformational changes from CF(0) to CF(1) or is implicated in proton conduction.</text>
</comment>
<organism evidence="8 9">
    <name type="scientific">Weissella halotolerans DSM 20190</name>
    <dbReference type="NCBI Taxonomy" id="1123500"/>
    <lineage>
        <taxon>Bacteria</taxon>
        <taxon>Bacillati</taxon>
        <taxon>Bacillota</taxon>
        <taxon>Bacilli</taxon>
        <taxon>Lactobacillales</taxon>
        <taxon>Lactobacillaceae</taxon>
        <taxon>Weissella</taxon>
    </lineage>
</organism>
<dbReference type="HAMAP" id="MF_01416">
    <property type="entry name" value="ATP_synth_delta_bact"/>
    <property type="match status" value="1"/>
</dbReference>
<dbReference type="STRING" id="1123500.GCA_000420365_00804"/>
<evidence type="ECO:0000256" key="6">
    <source>
        <dbReference type="ARBA" id="ARBA00023310"/>
    </source>
</evidence>
<accession>A0A0R2G466</accession>
<sequence length="180" mass="19741">MAMNRVAVAKRYAVALFELTHAQGTDETTASDLQAVLMVIQTDPTLMKALTAPNITENAKQNLLKTLGSQSTDLVQRLLALVYTNGRITLLPVIIDQYQQLIDQSIQHVRVEVTTAIPLTSDQETKLTEKLKQQFAAKSISLDQVVDEHILGGVIVKARNQVLDGSLATKLATIHQKILS</sequence>
<evidence type="ECO:0000313" key="9">
    <source>
        <dbReference type="Proteomes" id="UP000051296"/>
    </source>
</evidence>
<keyword evidence="7" id="KW-0139">CF(1)</keyword>
<dbReference type="Proteomes" id="UP000051296">
    <property type="component" value="Unassembled WGS sequence"/>
</dbReference>
<dbReference type="InterPro" id="IPR026015">
    <property type="entry name" value="ATP_synth_OSCP/delta_N_sf"/>
</dbReference>
<reference evidence="8 9" key="1">
    <citation type="journal article" date="2015" name="Genome Announc.">
        <title>Expanding the biotechnology potential of lactobacilli through comparative genomics of 213 strains and associated genera.</title>
        <authorList>
            <person name="Sun Z."/>
            <person name="Harris H.M."/>
            <person name="McCann A."/>
            <person name="Guo C."/>
            <person name="Argimon S."/>
            <person name="Zhang W."/>
            <person name="Yang X."/>
            <person name="Jeffery I.B."/>
            <person name="Cooney J.C."/>
            <person name="Kagawa T.F."/>
            <person name="Liu W."/>
            <person name="Song Y."/>
            <person name="Salvetti E."/>
            <person name="Wrobel A."/>
            <person name="Rasinkangas P."/>
            <person name="Parkhill J."/>
            <person name="Rea M.C."/>
            <person name="O'Sullivan O."/>
            <person name="Ritari J."/>
            <person name="Douillard F.P."/>
            <person name="Paul Ross R."/>
            <person name="Yang R."/>
            <person name="Briner A.E."/>
            <person name="Felis G.E."/>
            <person name="de Vos W.M."/>
            <person name="Barrangou R."/>
            <person name="Klaenhammer T.R."/>
            <person name="Caufield P.W."/>
            <person name="Cui Y."/>
            <person name="Zhang H."/>
            <person name="O'Toole P.W."/>
        </authorList>
    </citation>
    <scope>NUCLEOTIDE SEQUENCE [LARGE SCALE GENOMIC DNA]</scope>
    <source>
        <strain evidence="8 9">DSM 20190</strain>
    </source>
</reference>
<dbReference type="GO" id="GO:0046933">
    <property type="term" value="F:proton-transporting ATP synthase activity, rotational mechanism"/>
    <property type="evidence" value="ECO:0007669"/>
    <property type="project" value="UniProtKB-UniRule"/>
</dbReference>